<dbReference type="KEGG" id="nah:F5544_34970"/>
<name>A0A6G9YP20_9NOCA</name>
<gene>
    <name evidence="1" type="ORF">F5544_34970</name>
</gene>
<dbReference type="AlphaFoldDB" id="A0A6G9YP20"/>
<proteinExistence type="predicted"/>
<sequence length="152" mass="16811">MATEVQWSELQRDPKAVAKLADQGAVRVRRRDGAPLILVREDAAQNESEGAIIAARAVRSAVRHLPHDAVISVLVDEFPWVDLLPEKARAEFVTDFARAFHASAELGQWSIFMQTIREWHSTALVYADPELARALTQPTEGDFGPVPSPMGE</sequence>
<evidence type="ECO:0000313" key="2">
    <source>
        <dbReference type="Proteomes" id="UP000503540"/>
    </source>
</evidence>
<evidence type="ECO:0000313" key="1">
    <source>
        <dbReference type="EMBL" id="QIS14827.1"/>
    </source>
</evidence>
<dbReference type="RefSeq" id="WP_167477166.1">
    <property type="nucleotide sequence ID" value="NZ_CP046172.1"/>
</dbReference>
<accession>A0A6G9YP20</accession>
<reference evidence="1 2" key="1">
    <citation type="journal article" date="2019" name="ACS Chem. Biol.">
        <title>Identification and Mobilization of a Cryptic Antibiotic Biosynthesis Gene Locus from a Human-Pathogenic Nocardia Isolate.</title>
        <authorList>
            <person name="Herisse M."/>
            <person name="Ishida K."/>
            <person name="Porter J.L."/>
            <person name="Howden B."/>
            <person name="Hertweck C."/>
            <person name="Stinear T.P."/>
            <person name="Pidot S.J."/>
        </authorList>
    </citation>
    <scope>NUCLEOTIDE SEQUENCE [LARGE SCALE GENOMIC DNA]</scope>
    <source>
        <strain evidence="1 2">AUSMDU00012717</strain>
    </source>
</reference>
<keyword evidence="2" id="KW-1185">Reference proteome</keyword>
<dbReference type="Proteomes" id="UP000503540">
    <property type="component" value="Chromosome"/>
</dbReference>
<organism evidence="1 2">
    <name type="scientific">Nocardia arthritidis</name>
    <dbReference type="NCBI Taxonomy" id="228602"/>
    <lineage>
        <taxon>Bacteria</taxon>
        <taxon>Bacillati</taxon>
        <taxon>Actinomycetota</taxon>
        <taxon>Actinomycetes</taxon>
        <taxon>Mycobacteriales</taxon>
        <taxon>Nocardiaceae</taxon>
        <taxon>Nocardia</taxon>
    </lineage>
</organism>
<dbReference type="EMBL" id="CP046172">
    <property type="protein sequence ID" value="QIS14827.1"/>
    <property type="molecule type" value="Genomic_DNA"/>
</dbReference>
<evidence type="ECO:0008006" key="3">
    <source>
        <dbReference type="Google" id="ProtNLM"/>
    </source>
</evidence>
<protein>
    <recommendedName>
        <fullName evidence="3">Prevent-host-death protein</fullName>
    </recommendedName>
</protein>